<reference evidence="6 7" key="1">
    <citation type="submission" date="2007-08" db="EMBL/GenBank/DDBJ databases">
        <title>Complete sequence of Roseiflexus castenholzii DSM 13941.</title>
        <authorList>
            <consortium name="US DOE Joint Genome Institute"/>
            <person name="Copeland A."/>
            <person name="Lucas S."/>
            <person name="Lapidus A."/>
            <person name="Barry K."/>
            <person name="Glavina del Rio T."/>
            <person name="Dalin E."/>
            <person name="Tice H."/>
            <person name="Pitluck S."/>
            <person name="Thompson L.S."/>
            <person name="Brettin T."/>
            <person name="Bruce D."/>
            <person name="Detter J.C."/>
            <person name="Han C."/>
            <person name="Tapia R."/>
            <person name="Schmutz J."/>
            <person name="Larimer F."/>
            <person name="Land M."/>
            <person name="Hauser L."/>
            <person name="Kyrpides N."/>
            <person name="Mikhailova N."/>
            <person name="Bryant D.A."/>
            <person name="Hanada S."/>
            <person name="Tsukatani Y."/>
            <person name="Richardson P."/>
        </authorList>
    </citation>
    <scope>NUCLEOTIDE SEQUENCE [LARGE SCALE GENOMIC DNA]</scope>
    <source>
        <strain evidence="7">DSM 13941 / HLO8</strain>
    </source>
</reference>
<evidence type="ECO:0000313" key="6">
    <source>
        <dbReference type="EMBL" id="ABU60175.1"/>
    </source>
</evidence>
<dbReference type="GO" id="GO:0016491">
    <property type="term" value="F:oxidoreductase activity"/>
    <property type="evidence" value="ECO:0007669"/>
    <property type="project" value="UniProtKB-KW"/>
</dbReference>
<dbReference type="EMBL" id="CP000804">
    <property type="protein sequence ID" value="ABU60175.1"/>
    <property type="molecule type" value="Genomic_DNA"/>
</dbReference>
<accession>A7NRH9</accession>
<comment type="cofactor">
    <cofactor evidence="1">
        <name>FAD</name>
        <dbReference type="ChEBI" id="CHEBI:57692"/>
    </cofactor>
</comment>
<dbReference type="Pfam" id="PF01565">
    <property type="entry name" value="FAD_binding_4"/>
    <property type="match status" value="1"/>
</dbReference>
<evidence type="ECO:0000256" key="1">
    <source>
        <dbReference type="ARBA" id="ARBA00001974"/>
    </source>
</evidence>
<dbReference type="OrthoDB" id="9767256at2"/>
<sequence>MTHLSDALRSVLPSESVQDDAESLAAFSVQAVRPACVVTPGTIEELQTVMRVAAEHRAALAPWGGGTQQLIGASPSRLDLVVRTMRLDRVLAHTPDDLTISVEAGMTFGALRAYLRQHGQMLALDPPLPDRATIGGLIATATDGPRRLGYGTLRDVLIGVAVVEIGGRLSRGGGMVVKNVSGFDMMKLYLGSFGTLAVIASANFKLLPLPRAAGTIVCRFAESQQAFAALDELDGTQLAPVAAEYLNRGALSALGYSGVCALALAAEGLPQAVERQMRDMSALARRHGVHSVAQLNGSEAEALWAGIADLSQTAVLAPDEAVVKVSVLPADVADVVVRCEAAAAGAGASVVIDARALSGILYLRVRSITSASLSSMLADLPGVQWVATTLPDTPRWGAPPQGIEVMRRIREEFDPLRLLNPGRFLPGV</sequence>
<evidence type="ECO:0000256" key="4">
    <source>
        <dbReference type="ARBA" id="ARBA00023002"/>
    </source>
</evidence>
<dbReference type="RefSeq" id="WP_012122596.1">
    <property type="nucleotide sequence ID" value="NC_009767.1"/>
</dbReference>
<evidence type="ECO:0000259" key="5">
    <source>
        <dbReference type="PROSITE" id="PS51387"/>
    </source>
</evidence>
<name>A7NRH9_ROSCS</name>
<dbReference type="InterPro" id="IPR016166">
    <property type="entry name" value="FAD-bd_PCMH"/>
</dbReference>
<dbReference type="InterPro" id="IPR006094">
    <property type="entry name" value="Oxid_FAD_bind_N"/>
</dbReference>
<dbReference type="InterPro" id="IPR036318">
    <property type="entry name" value="FAD-bd_PCMH-like_sf"/>
</dbReference>
<dbReference type="InterPro" id="IPR004113">
    <property type="entry name" value="FAD-bd_oxidored_4_C"/>
</dbReference>
<dbReference type="GO" id="GO:0071949">
    <property type="term" value="F:FAD binding"/>
    <property type="evidence" value="ECO:0007669"/>
    <property type="project" value="InterPro"/>
</dbReference>
<dbReference type="Proteomes" id="UP000000263">
    <property type="component" value="Chromosome"/>
</dbReference>
<evidence type="ECO:0000256" key="2">
    <source>
        <dbReference type="ARBA" id="ARBA00022630"/>
    </source>
</evidence>
<keyword evidence="3" id="KW-0274">FAD</keyword>
<dbReference type="SUPFAM" id="SSF56176">
    <property type="entry name" value="FAD-binding/transporter-associated domain-like"/>
    <property type="match status" value="1"/>
</dbReference>
<dbReference type="InterPro" id="IPR016169">
    <property type="entry name" value="FAD-bd_PCMH_sub2"/>
</dbReference>
<organism evidence="6 7">
    <name type="scientific">Roseiflexus castenholzii (strain DSM 13941 / HLO8)</name>
    <dbReference type="NCBI Taxonomy" id="383372"/>
    <lineage>
        <taxon>Bacteria</taxon>
        <taxon>Bacillati</taxon>
        <taxon>Chloroflexota</taxon>
        <taxon>Chloroflexia</taxon>
        <taxon>Chloroflexales</taxon>
        <taxon>Roseiflexineae</taxon>
        <taxon>Roseiflexaceae</taxon>
        <taxon>Roseiflexus</taxon>
    </lineage>
</organism>
<dbReference type="Gene3D" id="3.30.465.10">
    <property type="match status" value="1"/>
</dbReference>
<dbReference type="HOGENOM" id="CLU_017779_0_1_0"/>
<dbReference type="PROSITE" id="PS51387">
    <property type="entry name" value="FAD_PCMH"/>
    <property type="match status" value="1"/>
</dbReference>
<gene>
    <name evidence="6" type="ordered locus">Rcas_4144</name>
</gene>
<dbReference type="Pfam" id="PF02913">
    <property type="entry name" value="FAD-oxidase_C"/>
    <property type="match status" value="2"/>
</dbReference>
<dbReference type="STRING" id="383372.Rcas_4144"/>
<dbReference type="AlphaFoldDB" id="A7NRH9"/>
<keyword evidence="2" id="KW-0285">Flavoprotein</keyword>
<dbReference type="PANTHER" id="PTHR11748">
    <property type="entry name" value="D-LACTATE DEHYDROGENASE"/>
    <property type="match status" value="1"/>
</dbReference>
<proteinExistence type="predicted"/>
<feature type="domain" description="FAD-binding PCMH-type" evidence="5">
    <location>
        <begin position="30"/>
        <end position="209"/>
    </location>
</feature>
<dbReference type="InterPro" id="IPR016164">
    <property type="entry name" value="FAD-linked_Oxase-like_C"/>
</dbReference>
<evidence type="ECO:0000313" key="7">
    <source>
        <dbReference type="Proteomes" id="UP000000263"/>
    </source>
</evidence>
<dbReference type="eggNOG" id="COG0277">
    <property type="taxonomic scope" value="Bacteria"/>
</dbReference>
<dbReference type="KEGG" id="rca:Rcas_4144"/>
<keyword evidence="7" id="KW-1185">Reference proteome</keyword>
<dbReference type="PANTHER" id="PTHR11748:SF103">
    <property type="entry name" value="GLYCOLATE OXIDASE SUBUNIT GLCE"/>
    <property type="match status" value="1"/>
</dbReference>
<evidence type="ECO:0000256" key="3">
    <source>
        <dbReference type="ARBA" id="ARBA00022827"/>
    </source>
</evidence>
<keyword evidence="4" id="KW-0560">Oxidoreductase</keyword>
<protein>
    <submittedName>
        <fullName evidence="6">FAD linked oxidase domain protein</fullName>
    </submittedName>
</protein>
<dbReference type="SUPFAM" id="SSF55103">
    <property type="entry name" value="FAD-linked oxidases, C-terminal domain"/>
    <property type="match status" value="1"/>
</dbReference>